<evidence type="ECO:0000313" key="2">
    <source>
        <dbReference type="EMBL" id="KFD62802.1"/>
    </source>
</evidence>
<protein>
    <submittedName>
        <fullName evidence="1">Uncharacterized protein</fullName>
    </submittedName>
</protein>
<keyword evidence="3" id="KW-1185">Reference proteome</keyword>
<evidence type="ECO:0000313" key="1">
    <source>
        <dbReference type="EMBL" id="KFD53581.1"/>
    </source>
</evidence>
<accession>A0A085M8N5</accession>
<evidence type="ECO:0000313" key="3">
    <source>
        <dbReference type="Proteomes" id="UP000030764"/>
    </source>
</evidence>
<dbReference type="AlphaFoldDB" id="A0A085M8N5"/>
<gene>
    <name evidence="1" type="ORF">M513_05497</name>
    <name evidence="2" type="ORF">M514_05497</name>
</gene>
<reference evidence="1 3" key="1">
    <citation type="journal article" date="2014" name="Nat. Genet.">
        <title>Genome and transcriptome of the porcine whipworm Trichuris suis.</title>
        <authorList>
            <person name="Jex A.R."/>
            <person name="Nejsum P."/>
            <person name="Schwarz E.M."/>
            <person name="Hu L."/>
            <person name="Young N.D."/>
            <person name="Hall R.S."/>
            <person name="Korhonen P.K."/>
            <person name="Liao S."/>
            <person name="Thamsborg S."/>
            <person name="Xia J."/>
            <person name="Xu P."/>
            <person name="Wang S."/>
            <person name="Scheerlinck J.P."/>
            <person name="Hofmann A."/>
            <person name="Sternberg P.W."/>
            <person name="Wang J."/>
            <person name="Gasser R.B."/>
        </authorList>
    </citation>
    <scope>NUCLEOTIDE SEQUENCE [LARGE SCALE GENOMIC DNA]</scope>
    <source>
        <strain evidence="2">DCEP-RM93F</strain>
        <strain evidence="1">DCEP-RM93M</strain>
    </source>
</reference>
<proteinExistence type="predicted"/>
<dbReference type="EMBL" id="KL367587">
    <property type="protein sequence ID" value="KFD62802.1"/>
    <property type="molecule type" value="Genomic_DNA"/>
</dbReference>
<dbReference type="OrthoDB" id="10389216at2759"/>
<sequence>MDEWQPADSEFDLSNEQEQTSVVIVVVHLNLDDVIVLYQLIPCTLGPEEGTVVSESGEIFWLNDGEIVYLHTGSVGLSDETEVISNSSKEVESSICACDSPNVATEERHLAARHSETLITLKSNPRSFTDCDRLMLRYGVKKFGEDWKYLLDHFEWSVPWMESDLEAEWKDMQNEGN</sequence>
<dbReference type="Proteomes" id="UP000030758">
    <property type="component" value="Unassembled WGS sequence"/>
</dbReference>
<name>A0A085M8N5_9BILA</name>
<organism evidence="1 3">
    <name type="scientific">Trichuris suis</name>
    <name type="common">pig whipworm</name>
    <dbReference type="NCBI Taxonomy" id="68888"/>
    <lineage>
        <taxon>Eukaryota</taxon>
        <taxon>Metazoa</taxon>
        <taxon>Ecdysozoa</taxon>
        <taxon>Nematoda</taxon>
        <taxon>Enoplea</taxon>
        <taxon>Dorylaimia</taxon>
        <taxon>Trichinellida</taxon>
        <taxon>Trichuridae</taxon>
        <taxon>Trichuris</taxon>
    </lineage>
</organism>
<dbReference type="Proteomes" id="UP000030764">
    <property type="component" value="Unassembled WGS sequence"/>
</dbReference>
<dbReference type="EMBL" id="KL363215">
    <property type="protein sequence ID" value="KFD53581.1"/>
    <property type="molecule type" value="Genomic_DNA"/>
</dbReference>